<sequence>MVLKHDKGDCPQDRGDEGVFVRTHTNLDTQKQKPPKYMNIRKKWQEKKINYKITEEYEKHDMMQHVIRSAVSAGWEGHPLSTRARTNAPSDILFARNVSDIHDPRALQSATTITILSRRPDSFLRPHVATIVGVCETRAEPSDNGLTELKRRTGQAPRKLINTNQPGRNNLNAGPKRDKIAKDIINAPKSRNNKNLGFVIRE</sequence>
<dbReference type="EMBL" id="GL888168">
    <property type="protein sequence ID" value="EGI66228.1"/>
    <property type="molecule type" value="Genomic_DNA"/>
</dbReference>
<name>F4WHU1_ACREC</name>
<dbReference type="AlphaFoldDB" id="F4WHU1"/>
<organism evidence="2">
    <name type="scientific">Acromyrmex echinatior</name>
    <name type="common">Panamanian leafcutter ant</name>
    <name type="synonym">Acromyrmex octospinosus echinatior</name>
    <dbReference type="NCBI Taxonomy" id="103372"/>
    <lineage>
        <taxon>Eukaryota</taxon>
        <taxon>Metazoa</taxon>
        <taxon>Ecdysozoa</taxon>
        <taxon>Arthropoda</taxon>
        <taxon>Hexapoda</taxon>
        <taxon>Insecta</taxon>
        <taxon>Pterygota</taxon>
        <taxon>Neoptera</taxon>
        <taxon>Endopterygota</taxon>
        <taxon>Hymenoptera</taxon>
        <taxon>Apocrita</taxon>
        <taxon>Aculeata</taxon>
        <taxon>Formicoidea</taxon>
        <taxon>Formicidae</taxon>
        <taxon>Myrmicinae</taxon>
        <taxon>Acromyrmex</taxon>
    </lineage>
</organism>
<protein>
    <submittedName>
        <fullName evidence="1">Uncharacterized protein</fullName>
    </submittedName>
</protein>
<dbReference type="Proteomes" id="UP000007755">
    <property type="component" value="Unassembled WGS sequence"/>
</dbReference>
<keyword evidence="2" id="KW-1185">Reference proteome</keyword>
<proteinExistence type="predicted"/>
<dbReference type="InParanoid" id="F4WHU1"/>
<evidence type="ECO:0000313" key="2">
    <source>
        <dbReference type="Proteomes" id="UP000007755"/>
    </source>
</evidence>
<gene>
    <name evidence="1" type="ORF">G5I_05262</name>
</gene>
<reference evidence="1" key="1">
    <citation type="submission" date="2011-02" db="EMBL/GenBank/DDBJ databases">
        <title>The genome of the leaf-cutting ant Acromyrmex echinatior suggests key adaptations to social evolution and fungus farming.</title>
        <authorList>
            <person name="Nygaard S."/>
            <person name="Zhang G."/>
        </authorList>
    </citation>
    <scope>NUCLEOTIDE SEQUENCE</scope>
</reference>
<evidence type="ECO:0000313" key="1">
    <source>
        <dbReference type="EMBL" id="EGI66228.1"/>
    </source>
</evidence>
<accession>F4WHU1</accession>